<dbReference type="InterPro" id="IPR036390">
    <property type="entry name" value="WH_DNA-bd_sf"/>
</dbReference>
<dbReference type="Gene3D" id="3.40.50.2300">
    <property type="match status" value="1"/>
</dbReference>
<dbReference type="Pfam" id="PF01451">
    <property type="entry name" value="LMWPc"/>
    <property type="match status" value="1"/>
</dbReference>
<dbReference type="GO" id="GO:0046685">
    <property type="term" value="P:response to arsenic-containing substance"/>
    <property type="evidence" value="ECO:0007669"/>
    <property type="project" value="UniProtKB-KW"/>
</dbReference>
<gene>
    <name evidence="3" type="ORF">DXH78_03145</name>
</gene>
<dbReference type="Proteomes" id="UP000263993">
    <property type="component" value="Unassembled WGS sequence"/>
</dbReference>
<evidence type="ECO:0000256" key="1">
    <source>
        <dbReference type="ARBA" id="ARBA00022849"/>
    </source>
</evidence>
<dbReference type="PANTHER" id="PTHR43428">
    <property type="entry name" value="ARSENATE REDUCTASE"/>
    <property type="match status" value="1"/>
</dbReference>
<protein>
    <submittedName>
        <fullName evidence="3">Protein-tyrosine-phosphatase</fullName>
    </submittedName>
</protein>
<dbReference type="CDD" id="cd16345">
    <property type="entry name" value="LMWP_ArsC"/>
    <property type="match status" value="1"/>
</dbReference>
<dbReference type="SMART" id="SM00418">
    <property type="entry name" value="HTH_ARSR"/>
    <property type="match status" value="1"/>
</dbReference>
<keyword evidence="1" id="KW-0059">Arsenical resistance</keyword>
<dbReference type="InterPro" id="IPR011991">
    <property type="entry name" value="ArsR-like_HTH"/>
</dbReference>
<dbReference type="InterPro" id="IPR036388">
    <property type="entry name" value="WH-like_DNA-bd_sf"/>
</dbReference>
<dbReference type="PROSITE" id="PS50987">
    <property type="entry name" value="HTH_ARSR_2"/>
    <property type="match status" value="1"/>
</dbReference>
<organism evidence="3 4">
    <name type="scientific">Undibacter mobilis</name>
    <dbReference type="NCBI Taxonomy" id="2292256"/>
    <lineage>
        <taxon>Bacteria</taxon>
        <taxon>Pseudomonadati</taxon>
        <taxon>Pseudomonadota</taxon>
        <taxon>Alphaproteobacteria</taxon>
        <taxon>Hyphomicrobiales</taxon>
        <taxon>Nitrobacteraceae</taxon>
        <taxon>Undibacter</taxon>
    </lineage>
</organism>
<feature type="domain" description="HTH arsR-type" evidence="2">
    <location>
        <begin position="1"/>
        <end position="95"/>
    </location>
</feature>
<dbReference type="NCBIfam" id="NF033788">
    <property type="entry name" value="HTH_metalloreg"/>
    <property type="match status" value="1"/>
</dbReference>
<dbReference type="Gene3D" id="1.10.10.10">
    <property type="entry name" value="Winged helix-like DNA-binding domain superfamily/Winged helix DNA-binding domain"/>
    <property type="match status" value="1"/>
</dbReference>
<name>A0A371B7X1_9BRAD</name>
<sequence>MDIEEAEAVFAALAQTTRLKVFRMLIAAHPDGLAAGEISSTCEVPHNTMSTHLSVLHRAGLVTVERDGRLMKYRADLRTFRELIRFLATDCCNGRPEICGDLARLIPEEVDDMEQNTQTPAFNVLFLCTQNSARSIMAEALLQKIGKGRFNAYSAGSEPAAHPMPEVIDRLKALGHDVSNLRSKSWNEFTGPDAPRMDFVIALCDTLQGQVCPDFGNKAMTAAWPLPDPAKFTGTATERATLLNELYAMIRRRLEAFTSLPFTSLDKIALGLRLDEIGDTARA</sequence>
<keyword evidence="4" id="KW-1185">Reference proteome</keyword>
<dbReference type="EMBL" id="QRGO01000001">
    <property type="protein sequence ID" value="RDV03670.1"/>
    <property type="molecule type" value="Genomic_DNA"/>
</dbReference>
<dbReference type="PANTHER" id="PTHR43428:SF1">
    <property type="entry name" value="ARSENATE REDUCTASE"/>
    <property type="match status" value="1"/>
</dbReference>
<dbReference type="InterPro" id="IPR001845">
    <property type="entry name" value="HTH_ArsR_DNA-bd_dom"/>
</dbReference>
<reference evidence="4" key="1">
    <citation type="submission" date="2018-08" db="EMBL/GenBank/DDBJ databases">
        <authorList>
            <person name="Kim S.-J."/>
            <person name="Jung G.-Y."/>
        </authorList>
    </citation>
    <scope>NUCLEOTIDE SEQUENCE [LARGE SCALE GENOMIC DNA]</scope>
    <source>
        <strain evidence="4">GY_H</strain>
    </source>
</reference>
<dbReference type="SMART" id="SM00226">
    <property type="entry name" value="LMWPc"/>
    <property type="match status" value="1"/>
</dbReference>
<dbReference type="SUPFAM" id="SSF46785">
    <property type="entry name" value="Winged helix' DNA-binding domain"/>
    <property type="match status" value="1"/>
</dbReference>
<evidence type="ECO:0000313" key="4">
    <source>
        <dbReference type="Proteomes" id="UP000263993"/>
    </source>
</evidence>
<proteinExistence type="predicted"/>
<dbReference type="InterPro" id="IPR023485">
    <property type="entry name" value="Ptyr_pPase"/>
</dbReference>
<dbReference type="GO" id="GO:0003700">
    <property type="term" value="F:DNA-binding transcription factor activity"/>
    <property type="evidence" value="ECO:0007669"/>
    <property type="project" value="InterPro"/>
</dbReference>
<dbReference type="AlphaFoldDB" id="A0A371B7X1"/>
<comment type="caution">
    <text evidence="3">The sequence shown here is derived from an EMBL/GenBank/DDBJ whole genome shotgun (WGS) entry which is preliminary data.</text>
</comment>
<dbReference type="InterPro" id="IPR036196">
    <property type="entry name" value="Ptyr_pPase_sf"/>
</dbReference>
<evidence type="ECO:0000313" key="3">
    <source>
        <dbReference type="EMBL" id="RDV03670.1"/>
    </source>
</evidence>
<dbReference type="OrthoDB" id="9793058at2"/>
<dbReference type="CDD" id="cd00090">
    <property type="entry name" value="HTH_ARSR"/>
    <property type="match status" value="1"/>
</dbReference>
<accession>A0A371B7X1</accession>
<evidence type="ECO:0000259" key="2">
    <source>
        <dbReference type="PROSITE" id="PS50987"/>
    </source>
</evidence>
<dbReference type="Pfam" id="PF12840">
    <property type="entry name" value="HTH_20"/>
    <property type="match status" value="1"/>
</dbReference>
<dbReference type="SUPFAM" id="SSF52788">
    <property type="entry name" value="Phosphotyrosine protein phosphatases I"/>
    <property type="match status" value="1"/>
</dbReference>
<dbReference type="PRINTS" id="PR00778">
    <property type="entry name" value="HTHARSR"/>
</dbReference>